<keyword evidence="3" id="KW-1185">Reference proteome</keyword>
<evidence type="ECO:0000313" key="2">
    <source>
        <dbReference type="EMBL" id="QAA30513.1"/>
    </source>
</evidence>
<keyword evidence="1" id="KW-0812">Transmembrane</keyword>
<feature type="transmembrane region" description="Helical" evidence="1">
    <location>
        <begin position="112"/>
        <end position="133"/>
    </location>
</feature>
<organism evidence="2 3">
    <name type="scientific">Clostridium manihotivorum</name>
    <dbReference type="NCBI Taxonomy" id="2320868"/>
    <lineage>
        <taxon>Bacteria</taxon>
        <taxon>Bacillati</taxon>
        <taxon>Bacillota</taxon>
        <taxon>Clostridia</taxon>
        <taxon>Eubacteriales</taxon>
        <taxon>Clostridiaceae</taxon>
        <taxon>Clostridium</taxon>
    </lineage>
</organism>
<dbReference type="Proteomes" id="UP000286268">
    <property type="component" value="Chromosome"/>
</dbReference>
<proteinExistence type="predicted"/>
<sequence length="137" mass="14769">MKTKKLSLFANLYLGVIFVAGVLVVSYVLSIRSNINFNTLALTSVGGSLIGLLVPNIISLISKKNATNIPPIDERNVAILKRYFLIVLYIVLIGIGLGLFILYALGVKTVEVGALIVCLGAVYLLIVIGAFIVKRFC</sequence>
<feature type="transmembrane region" description="Helical" evidence="1">
    <location>
        <begin position="12"/>
        <end position="29"/>
    </location>
</feature>
<dbReference type="EMBL" id="CP025746">
    <property type="protein sequence ID" value="QAA30513.1"/>
    <property type="molecule type" value="Genomic_DNA"/>
</dbReference>
<protein>
    <submittedName>
        <fullName evidence="2">Uncharacterized protein</fullName>
    </submittedName>
</protein>
<dbReference type="OrthoDB" id="2868461at2"/>
<feature type="transmembrane region" description="Helical" evidence="1">
    <location>
        <begin position="83"/>
        <end position="106"/>
    </location>
</feature>
<evidence type="ECO:0000256" key="1">
    <source>
        <dbReference type="SAM" id="Phobius"/>
    </source>
</evidence>
<keyword evidence="1" id="KW-0472">Membrane</keyword>
<reference evidence="2 3" key="1">
    <citation type="submission" date="2018-01" db="EMBL/GenBank/DDBJ databases">
        <title>Genome Sequencing and Assembly of Anaerobacter polyendosporus strain CT4.</title>
        <authorList>
            <person name="Tachaapaikoon C."/>
            <person name="Sutheeworapong S."/>
            <person name="Jenjaroenpun P."/>
            <person name="Wongsurawat T."/>
            <person name="Nookeaw I."/>
            <person name="Cheawchanlertfa P."/>
            <person name="Kosugi A."/>
            <person name="Cheevadhanarak S."/>
            <person name="Ratanakhanokchai K."/>
        </authorList>
    </citation>
    <scope>NUCLEOTIDE SEQUENCE [LARGE SCALE GENOMIC DNA]</scope>
    <source>
        <strain evidence="2 3">CT4</strain>
    </source>
</reference>
<accession>A0A3R5TD21</accession>
<dbReference type="RefSeq" id="WP_128210963.1">
    <property type="nucleotide sequence ID" value="NZ_CP025746.1"/>
</dbReference>
<name>A0A3R5TD21_9CLOT</name>
<evidence type="ECO:0000313" key="3">
    <source>
        <dbReference type="Proteomes" id="UP000286268"/>
    </source>
</evidence>
<gene>
    <name evidence="2" type="ORF">C1I91_01890</name>
</gene>
<dbReference type="KEGG" id="cmah:C1I91_01890"/>
<keyword evidence="1" id="KW-1133">Transmembrane helix</keyword>
<feature type="transmembrane region" description="Helical" evidence="1">
    <location>
        <begin position="41"/>
        <end position="62"/>
    </location>
</feature>
<dbReference type="AlphaFoldDB" id="A0A3R5TD21"/>